<comment type="caution">
    <text evidence="1">The sequence shown here is derived from an EMBL/GenBank/DDBJ whole genome shotgun (WGS) entry which is preliminary data.</text>
</comment>
<dbReference type="EMBL" id="JAVAMP010000002">
    <property type="protein sequence ID" value="MDP5273785.1"/>
    <property type="molecule type" value="Genomic_DNA"/>
</dbReference>
<gene>
    <name evidence="1" type="ORF">Q5Y73_06695</name>
</gene>
<dbReference type="Proteomes" id="UP001231941">
    <property type="component" value="Unassembled WGS sequence"/>
</dbReference>
<dbReference type="InterPro" id="IPR025942">
    <property type="entry name" value="SpoVIF"/>
</dbReference>
<proteinExistence type="predicted"/>
<sequence>MSKGRKKEKELSNNVLDVVKKKTGKKVNFKDIEKIADGVKPSTLQSEKKLRELIMNVSKMVNVPVSENTINEIIKAVKGSGFNPDQLEQMMHGMMKKKK</sequence>
<protein>
    <submittedName>
        <fullName evidence="1">Stage VI sporulation protein F</fullName>
    </submittedName>
</protein>
<organism evidence="1 2">
    <name type="scientific">Chengkuizengella axinellae</name>
    <dbReference type="NCBI Taxonomy" id="3064388"/>
    <lineage>
        <taxon>Bacteria</taxon>
        <taxon>Bacillati</taxon>
        <taxon>Bacillota</taxon>
        <taxon>Bacilli</taxon>
        <taxon>Bacillales</taxon>
        <taxon>Paenibacillaceae</taxon>
        <taxon>Chengkuizengella</taxon>
    </lineage>
</organism>
<evidence type="ECO:0000313" key="1">
    <source>
        <dbReference type="EMBL" id="MDP5273785.1"/>
    </source>
</evidence>
<reference evidence="1 2" key="1">
    <citation type="submission" date="2023-08" db="EMBL/GenBank/DDBJ databases">
        <authorList>
            <person name="Park J.-S."/>
        </authorList>
    </citation>
    <scope>NUCLEOTIDE SEQUENCE [LARGE SCALE GENOMIC DNA]</scope>
    <source>
        <strain evidence="1 2">2205SS18-9</strain>
    </source>
</reference>
<accession>A0ABT9IWS4</accession>
<name>A0ABT9IWS4_9BACL</name>
<dbReference type="Pfam" id="PF14069">
    <property type="entry name" value="SpoVIF"/>
    <property type="match status" value="1"/>
</dbReference>
<keyword evidence="2" id="KW-1185">Reference proteome</keyword>
<dbReference type="RefSeq" id="WP_305991087.1">
    <property type="nucleotide sequence ID" value="NZ_JAVAMP010000002.1"/>
</dbReference>
<evidence type="ECO:0000313" key="2">
    <source>
        <dbReference type="Proteomes" id="UP001231941"/>
    </source>
</evidence>